<dbReference type="Pfam" id="PF24389">
    <property type="entry name" value="ORC-CDC6-like"/>
    <property type="match status" value="1"/>
</dbReference>
<reference evidence="1 2" key="1">
    <citation type="submission" date="2023-08" db="EMBL/GenBank/DDBJ databases">
        <title>Pseudoalteromonas haloplanktis LL1 genome.</title>
        <authorList>
            <person name="Wu S."/>
        </authorList>
    </citation>
    <scope>NUCLEOTIDE SEQUENCE [LARGE SCALE GENOMIC DNA]</scope>
    <source>
        <strain evidence="1 2">LL1</strain>
    </source>
</reference>
<comment type="caution">
    <text evidence="1">The sequence shown here is derived from an EMBL/GenBank/DDBJ whole genome shotgun (WGS) entry which is preliminary data.</text>
</comment>
<proteinExistence type="predicted"/>
<name>A0ABU1B7E4_PSEHA</name>
<sequence length="658" mass="75580">MQVIDILNKLSTARQEFQTTNGSVINSFVVPFFVDKFDLRKISKSIALAGSRGSGKSTYIQYFSHATRFDKELPLISDDEFECILLYWKPDITYCQGLKSNWLGDDALRFFSIHAALSLIQEISNLIRNVSNHYPELTSELKNKRTFWSRISRVTSTDISDLKTLNTWLMDYKYEISTRLNPVNLDGIISIEPKQMLVYLTDALRSDFDKFENTTFKVFVDEFELLTKEQQRVINSYRKESNKQLNWNVAYKLNSKPTNETTTDQWLQSPDDYDEENLDSYIESNYKIFAAEIFILTLQNSGLTCEVAELTPSFLGNRANIEIRKGKLYQEKVLALMSNILPTPSIKDLSNICISNKSVRNKISTTLSALNFTEEAIKKINEDTSLAITILGTYRQRNFDVKQITRYVHGKSSKAEITSVKDKISTFEFNTLLSLNLQNAFIQIPVYSGFDRFITMTTPNIRHFKELCLSALKQSDDFDTNTIYTSVSDIKPISYTGMHLGAINSSSSLVKEVISYPPHGNKLSHMVNRIGELFRISQKSSYQSEPERDIFTFTYDYAGADKELEDFLNSALSWRVLVEDESRRIKDDKQITSKEFQLNPVYAPKFGISYRKKRGITFSMEQFKTIVSGSPASFDNIKKQYQQKWKSDDSDSPQGVLL</sequence>
<dbReference type="RefSeq" id="WP_309038208.1">
    <property type="nucleotide sequence ID" value="NZ_JAVIFY010000001.1"/>
</dbReference>
<keyword evidence="2" id="KW-1185">Reference proteome</keyword>
<evidence type="ECO:0000313" key="1">
    <source>
        <dbReference type="EMBL" id="MDQ9090245.1"/>
    </source>
</evidence>
<gene>
    <name evidence="1" type="ORF">RC083_01420</name>
</gene>
<protein>
    <submittedName>
        <fullName evidence="1">Uncharacterized protein</fullName>
    </submittedName>
</protein>
<dbReference type="InterPro" id="IPR056955">
    <property type="entry name" value="ORC-CDC6-like"/>
</dbReference>
<dbReference type="Proteomes" id="UP001226574">
    <property type="component" value="Unassembled WGS sequence"/>
</dbReference>
<organism evidence="1 2">
    <name type="scientific">Pseudoalteromonas haloplanktis</name>
    <name type="common">Alteromonas haloplanktis</name>
    <dbReference type="NCBI Taxonomy" id="228"/>
    <lineage>
        <taxon>Bacteria</taxon>
        <taxon>Pseudomonadati</taxon>
        <taxon>Pseudomonadota</taxon>
        <taxon>Gammaproteobacteria</taxon>
        <taxon>Alteromonadales</taxon>
        <taxon>Pseudoalteromonadaceae</taxon>
        <taxon>Pseudoalteromonas</taxon>
    </lineage>
</organism>
<dbReference type="EMBL" id="JAVIFY010000001">
    <property type="protein sequence ID" value="MDQ9090245.1"/>
    <property type="molecule type" value="Genomic_DNA"/>
</dbReference>
<accession>A0ABU1B7E4</accession>
<evidence type="ECO:0000313" key="2">
    <source>
        <dbReference type="Proteomes" id="UP001226574"/>
    </source>
</evidence>